<feature type="repeat" description="TPR" evidence="3">
    <location>
        <begin position="137"/>
        <end position="170"/>
    </location>
</feature>
<protein>
    <submittedName>
        <fullName evidence="5">CHAT domain-containing tetratricopeptide repeat protein</fullName>
    </submittedName>
</protein>
<dbReference type="SMART" id="SM00028">
    <property type="entry name" value="TPR"/>
    <property type="match status" value="6"/>
</dbReference>
<dbReference type="SUPFAM" id="SSF48439">
    <property type="entry name" value="Protein prenylyltransferase"/>
    <property type="match status" value="2"/>
</dbReference>
<dbReference type="InterPro" id="IPR051685">
    <property type="entry name" value="Ycf3/AcsC/BcsC/TPR_MFPF"/>
</dbReference>
<keyword evidence="2 3" id="KW-0802">TPR repeat</keyword>
<evidence type="ECO:0000313" key="6">
    <source>
        <dbReference type="Proteomes" id="UP001056708"/>
    </source>
</evidence>
<proteinExistence type="predicted"/>
<dbReference type="Pfam" id="PF12770">
    <property type="entry name" value="CHAT"/>
    <property type="match status" value="1"/>
</dbReference>
<dbReference type="InterPro" id="IPR019734">
    <property type="entry name" value="TPR_rpt"/>
</dbReference>
<evidence type="ECO:0000256" key="3">
    <source>
        <dbReference type="PROSITE-ProRule" id="PRU00339"/>
    </source>
</evidence>
<dbReference type="Proteomes" id="UP001056708">
    <property type="component" value="Chromosome"/>
</dbReference>
<name>A0ABY5AWJ7_9CYAN</name>
<evidence type="ECO:0000313" key="5">
    <source>
        <dbReference type="EMBL" id="USR93126.1"/>
    </source>
</evidence>
<feature type="repeat" description="TPR" evidence="3">
    <location>
        <begin position="171"/>
        <end position="204"/>
    </location>
</feature>
<gene>
    <name evidence="5" type="ORF">NEA10_07410</name>
</gene>
<feature type="domain" description="CHAT" evidence="4">
    <location>
        <begin position="521"/>
        <end position="799"/>
    </location>
</feature>
<dbReference type="PROSITE" id="PS50293">
    <property type="entry name" value="TPR_REGION"/>
    <property type="match status" value="2"/>
</dbReference>
<feature type="repeat" description="TPR" evidence="3">
    <location>
        <begin position="34"/>
        <end position="67"/>
    </location>
</feature>
<dbReference type="PROSITE" id="PS50005">
    <property type="entry name" value="TPR"/>
    <property type="match status" value="4"/>
</dbReference>
<evidence type="ECO:0000256" key="1">
    <source>
        <dbReference type="ARBA" id="ARBA00022737"/>
    </source>
</evidence>
<evidence type="ECO:0000259" key="4">
    <source>
        <dbReference type="Pfam" id="PF12770"/>
    </source>
</evidence>
<sequence length="808" mass="91366">MAWHNRGIGLGNLGRYEEEVESYDRALALNPNLYQAWGNRGNALNNLGRYEEGLESCDRALALNPNYDLAWVNRGAILCNHLHLYREALESFDRALALNANLDLAWHNRGVALNNLGRYDEGLESCDRALALNPNLDLAWHNRGKTLYNLERYEEALESYDRALALNPNDDLAWHNRGNALDDLGRYEEALESCDRALALNSQFDWAWLNRGIAIGKLMHSVMTPLTIQYPQLAQPGYPGQLATYDQGLQHCTRDTHPEGWGLLHYVKGRSHYAYAHPKLYLQNRHNYFSKARSEYLTALETLTALEFPEWHLNVLRDLARVYSSLDEPDTAAEVMRQGADVLHQYLDSLPSPGKKRQLQFEFADFQQATVDRLAQESNDIAAWELAERGKNTCLSWWLRGWTDEFVSATAAAATAFANHDQAPLIDWHCSPTALNIFLIQPGQPPQRLDAATSARERYCAFQDWWQAWNRDYLDYRDSKDKSHSNPDHPWRQQLPQRLDELKQLLDIDRIVAQLAPPNSAAPHSIPLILLPHKELHLLPLEALFPDCFAISRLPSVQTGLTLQQNRQPATASFLSIDPQAEDLPMADFESAAIRHLYATTPLESNAVTPEAVLNHLQTPHRLAHFTGHSWHEFPNPAESRLSLAQKSALTLGQMLEKLENLSSYDLVSLGACETGIGRDYDLVTEYVGWASGLLALGAKSALTSLWLVQSDASALLMVRFYELLKQGQSPAVARSAAVAWLRQLTQAELQGWYEDWLAGLQDPTAKTCLRRAVKRLAKMEKRCPYDDPYFWAAFVVSGLDEPHPPST</sequence>
<dbReference type="InterPro" id="IPR024983">
    <property type="entry name" value="CHAT_dom"/>
</dbReference>
<dbReference type="Gene3D" id="1.25.40.10">
    <property type="entry name" value="Tetratricopeptide repeat domain"/>
    <property type="match status" value="3"/>
</dbReference>
<organism evidence="5 6">
    <name type="scientific">Phormidium yuhuli AB48</name>
    <dbReference type="NCBI Taxonomy" id="2940671"/>
    <lineage>
        <taxon>Bacteria</taxon>
        <taxon>Bacillati</taxon>
        <taxon>Cyanobacteriota</taxon>
        <taxon>Cyanophyceae</taxon>
        <taxon>Oscillatoriophycideae</taxon>
        <taxon>Oscillatoriales</taxon>
        <taxon>Oscillatoriaceae</taxon>
        <taxon>Phormidium</taxon>
        <taxon>Phormidium yuhuli</taxon>
    </lineage>
</organism>
<accession>A0ABY5AWJ7</accession>
<dbReference type="Pfam" id="PF00515">
    <property type="entry name" value="TPR_1"/>
    <property type="match status" value="2"/>
</dbReference>
<dbReference type="EMBL" id="CP098611">
    <property type="protein sequence ID" value="USR93126.1"/>
    <property type="molecule type" value="Genomic_DNA"/>
</dbReference>
<dbReference type="Pfam" id="PF13432">
    <property type="entry name" value="TPR_16"/>
    <property type="match status" value="1"/>
</dbReference>
<keyword evidence="6" id="KW-1185">Reference proteome</keyword>
<dbReference type="Pfam" id="PF13181">
    <property type="entry name" value="TPR_8"/>
    <property type="match status" value="1"/>
</dbReference>
<evidence type="ECO:0000256" key="2">
    <source>
        <dbReference type="ARBA" id="ARBA00022803"/>
    </source>
</evidence>
<reference evidence="5" key="1">
    <citation type="submission" date="2022-06" db="EMBL/GenBank/DDBJ databases">
        <title>Genome sequence of Phormidium yuhuli AB48 isolated from an industrial photobioreactor environment.</title>
        <authorList>
            <person name="Qiu Y."/>
            <person name="Noonan A.J.C."/>
            <person name="Dofher K."/>
            <person name="Koch M."/>
            <person name="Kieft B."/>
            <person name="Lin X."/>
            <person name="Ziels R.M."/>
            <person name="Hallam S.J."/>
        </authorList>
    </citation>
    <scope>NUCLEOTIDE SEQUENCE</scope>
    <source>
        <strain evidence="5">AB48</strain>
    </source>
</reference>
<dbReference type="PANTHER" id="PTHR44943">
    <property type="entry name" value="CELLULOSE SYNTHASE OPERON PROTEIN C"/>
    <property type="match status" value="1"/>
</dbReference>
<dbReference type="InterPro" id="IPR011990">
    <property type="entry name" value="TPR-like_helical_dom_sf"/>
</dbReference>
<keyword evidence="1" id="KW-0677">Repeat</keyword>
<dbReference type="PANTHER" id="PTHR44943:SF8">
    <property type="entry name" value="TPR REPEAT-CONTAINING PROTEIN MJ0263"/>
    <property type="match status" value="1"/>
</dbReference>
<feature type="repeat" description="TPR" evidence="3">
    <location>
        <begin position="103"/>
        <end position="136"/>
    </location>
</feature>